<dbReference type="STRING" id="65357.A0A024G4W8"/>
<dbReference type="AlphaFoldDB" id="A0A024G4W8"/>
<dbReference type="InterPro" id="IPR036961">
    <property type="entry name" value="Kinesin_motor_dom_sf"/>
</dbReference>
<evidence type="ECO:0000259" key="8">
    <source>
        <dbReference type="PROSITE" id="PS50067"/>
    </source>
</evidence>
<accession>A0A024G4W8</accession>
<keyword evidence="10" id="KW-1185">Reference proteome</keyword>
<dbReference type="EMBL" id="CAIX01000026">
    <property type="protein sequence ID" value="CCI41874.1"/>
    <property type="molecule type" value="Genomic_DNA"/>
</dbReference>
<name>A0A024G4W8_9STRA</name>
<proteinExistence type="inferred from homology"/>
<dbReference type="GO" id="GO:0008017">
    <property type="term" value="F:microtubule binding"/>
    <property type="evidence" value="ECO:0007669"/>
    <property type="project" value="InterPro"/>
</dbReference>
<comment type="subcellular location">
    <subcellularLocation>
        <location evidence="1">Cytoplasm</location>
    </subcellularLocation>
</comment>
<organism evidence="9 10">
    <name type="scientific">Albugo candida</name>
    <dbReference type="NCBI Taxonomy" id="65357"/>
    <lineage>
        <taxon>Eukaryota</taxon>
        <taxon>Sar</taxon>
        <taxon>Stramenopiles</taxon>
        <taxon>Oomycota</taxon>
        <taxon>Peronosporomycetes</taxon>
        <taxon>Albuginales</taxon>
        <taxon>Albuginaceae</taxon>
        <taxon>Albugo</taxon>
    </lineage>
</organism>
<keyword evidence="3" id="KW-0547">Nucleotide-binding</keyword>
<dbReference type="Proteomes" id="UP000053237">
    <property type="component" value="Unassembled WGS sequence"/>
</dbReference>
<feature type="domain" description="Kinesin motor" evidence="8">
    <location>
        <begin position="1"/>
        <end position="39"/>
    </location>
</feature>
<evidence type="ECO:0000256" key="7">
    <source>
        <dbReference type="SAM" id="Coils"/>
    </source>
</evidence>
<dbReference type="Gene3D" id="3.40.850.10">
    <property type="entry name" value="Kinesin motor domain"/>
    <property type="match status" value="1"/>
</dbReference>
<evidence type="ECO:0000256" key="3">
    <source>
        <dbReference type="ARBA" id="ARBA00022741"/>
    </source>
</evidence>
<keyword evidence="2" id="KW-0963">Cytoplasm</keyword>
<evidence type="ECO:0000256" key="5">
    <source>
        <dbReference type="ARBA" id="ARBA00023054"/>
    </source>
</evidence>
<dbReference type="GO" id="GO:0007052">
    <property type="term" value="P:mitotic spindle organization"/>
    <property type="evidence" value="ECO:0007669"/>
    <property type="project" value="TreeGrafter"/>
</dbReference>
<dbReference type="Pfam" id="PF00225">
    <property type="entry name" value="Kinesin"/>
    <property type="match status" value="1"/>
</dbReference>
<dbReference type="GO" id="GO:0051231">
    <property type="term" value="P:spindle elongation"/>
    <property type="evidence" value="ECO:0007669"/>
    <property type="project" value="TreeGrafter"/>
</dbReference>
<keyword evidence="5 7" id="KW-0175">Coiled coil</keyword>
<reference evidence="9 10" key="1">
    <citation type="submission" date="2012-05" db="EMBL/GenBank/DDBJ databases">
        <title>Recombination and specialization in a pathogen metapopulation.</title>
        <authorList>
            <person name="Gardiner A."/>
            <person name="Kemen E."/>
            <person name="Schultz-Larsen T."/>
            <person name="MacLean D."/>
            <person name="Van Oosterhout C."/>
            <person name="Jones J.D.G."/>
        </authorList>
    </citation>
    <scope>NUCLEOTIDE SEQUENCE [LARGE SCALE GENOMIC DNA]</scope>
    <source>
        <strain evidence="9 10">Ac Nc2</strain>
    </source>
</reference>
<evidence type="ECO:0000256" key="2">
    <source>
        <dbReference type="ARBA" id="ARBA00022490"/>
    </source>
</evidence>
<comment type="similarity">
    <text evidence="6">Belongs to the TRAFAC class myosin-kinesin ATPase superfamily. Kinesin family.</text>
</comment>
<dbReference type="InterPro" id="IPR027640">
    <property type="entry name" value="Kinesin-like_fam"/>
</dbReference>
<feature type="coiled-coil region" evidence="7">
    <location>
        <begin position="47"/>
        <end position="81"/>
    </location>
</feature>
<dbReference type="GO" id="GO:0005737">
    <property type="term" value="C:cytoplasm"/>
    <property type="evidence" value="ECO:0007669"/>
    <property type="project" value="UniProtKB-SubCell"/>
</dbReference>
<evidence type="ECO:0000313" key="10">
    <source>
        <dbReference type="Proteomes" id="UP000053237"/>
    </source>
</evidence>
<comment type="caution">
    <text evidence="9">The sequence shown here is derived from an EMBL/GenBank/DDBJ whole genome shotgun (WGS) entry which is preliminary data.</text>
</comment>
<dbReference type="SUPFAM" id="SSF52540">
    <property type="entry name" value="P-loop containing nucleoside triphosphate hydrolases"/>
    <property type="match status" value="1"/>
</dbReference>
<dbReference type="InParanoid" id="A0A024G4W8"/>
<gene>
    <name evidence="9" type="ORF">BN9_026580</name>
</gene>
<protein>
    <recommendedName>
        <fullName evidence="8">Kinesin motor domain-containing protein</fullName>
    </recommendedName>
</protein>
<comment type="caution">
    <text evidence="6">Lacks conserved residue(s) required for the propagation of feature annotation.</text>
</comment>
<evidence type="ECO:0000256" key="1">
    <source>
        <dbReference type="ARBA" id="ARBA00004496"/>
    </source>
</evidence>
<dbReference type="InterPro" id="IPR027417">
    <property type="entry name" value="P-loop_NTPase"/>
</dbReference>
<sequence length="236" mass="26561">MDSLGGSSFTLMIACISPSSEYLEETLSTLHYATRARNIKNKPTVQVNAADMLVMNLQRQNAQLRAEKEALELRLGLLVDQHSDRSRNLSETTMTMSGKEGKSHGSFSEIKLPLLSSSKPFIQREQPNTDQRSEMYRLQLAYDQLLRDHAAVNGKVLLLEDRIRHLESSESSLNAHAATESVTSSHGNAIDYLKRQVRQLQQREQDLMQALVRSNTPRSRICSLLPAQRLDVDDVA</sequence>
<dbReference type="GO" id="GO:0005524">
    <property type="term" value="F:ATP binding"/>
    <property type="evidence" value="ECO:0007669"/>
    <property type="project" value="UniProtKB-KW"/>
</dbReference>
<evidence type="ECO:0000256" key="6">
    <source>
        <dbReference type="PROSITE-ProRule" id="PRU00283"/>
    </source>
</evidence>
<dbReference type="GO" id="GO:0003777">
    <property type="term" value="F:microtubule motor activity"/>
    <property type="evidence" value="ECO:0007669"/>
    <property type="project" value="InterPro"/>
</dbReference>
<keyword evidence="4" id="KW-0067">ATP-binding</keyword>
<dbReference type="GO" id="GO:0007018">
    <property type="term" value="P:microtubule-based movement"/>
    <property type="evidence" value="ECO:0007669"/>
    <property type="project" value="InterPro"/>
</dbReference>
<dbReference type="PANTHER" id="PTHR47969:SF15">
    <property type="entry name" value="CHROMOSOME-ASSOCIATED KINESIN KIF4A-RELATED"/>
    <property type="match status" value="1"/>
</dbReference>
<evidence type="ECO:0000313" key="9">
    <source>
        <dbReference type="EMBL" id="CCI41874.1"/>
    </source>
</evidence>
<dbReference type="InterPro" id="IPR001752">
    <property type="entry name" value="Kinesin_motor_dom"/>
</dbReference>
<dbReference type="PROSITE" id="PS50067">
    <property type="entry name" value="KINESIN_MOTOR_2"/>
    <property type="match status" value="1"/>
</dbReference>
<dbReference type="OrthoDB" id="3176171at2759"/>
<dbReference type="PANTHER" id="PTHR47969">
    <property type="entry name" value="CHROMOSOME-ASSOCIATED KINESIN KIF4A-RELATED"/>
    <property type="match status" value="1"/>
</dbReference>
<evidence type="ECO:0000256" key="4">
    <source>
        <dbReference type="ARBA" id="ARBA00022840"/>
    </source>
</evidence>
<dbReference type="GO" id="GO:0005875">
    <property type="term" value="C:microtubule associated complex"/>
    <property type="evidence" value="ECO:0007669"/>
    <property type="project" value="TreeGrafter"/>
</dbReference>